<evidence type="ECO:0000256" key="1">
    <source>
        <dbReference type="SAM" id="MobiDB-lite"/>
    </source>
</evidence>
<sequence length="49" mass="5545">MNYTERRINSLGKSGEVKRCSRLALTPSRKRSSGFSSNASPRYNRSLKP</sequence>
<dbReference type="Proteomes" id="UP000479000">
    <property type="component" value="Unassembled WGS sequence"/>
</dbReference>
<feature type="region of interest" description="Disordered" evidence="1">
    <location>
        <begin position="20"/>
        <end position="49"/>
    </location>
</feature>
<organism evidence="2 3">
    <name type="scientific">Nesidiocoris tenuis</name>
    <dbReference type="NCBI Taxonomy" id="355587"/>
    <lineage>
        <taxon>Eukaryota</taxon>
        <taxon>Metazoa</taxon>
        <taxon>Ecdysozoa</taxon>
        <taxon>Arthropoda</taxon>
        <taxon>Hexapoda</taxon>
        <taxon>Insecta</taxon>
        <taxon>Pterygota</taxon>
        <taxon>Neoptera</taxon>
        <taxon>Paraneoptera</taxon>
        <taxon>Hemiptera</taxon>
        <taxon>Heteroptera</taxon>
        <taxon>Panheteroptera</taxon>
        <taxon>Cimicomorpha</taxon>
        <taxon>Miridae</taxon>
        <taxon>Dicyphina</taxon>
        <taxon>Nesidiocoris</taxon>
    </lineage>
</organism>
<keyword evidence="3" id="KW-1185">Reference proteome</keyword>
<evidence type="ECO:0000313" key="2">
    <source>
        <dbReference type="EMBL" id="CAA9993138.1"/>
    </source>
</evidence>
<proteinExistence type="predicted"/>
<reference evidence="2 3" key="1">
    <citation type="submission" date="2020-02" db="EMBL/GenBank/DDBJ databases">
        <authorList>
            <person name="Ferguson B K."/>
        </authorList>
    </citation>
    <scope>NUCLEOTIDE SEQUENCE [LARGE SCALE GENOMIC DNA]</scope>
</reference>
<gene>
    <name evidence="2" type="ORF">NTEN_LOCUS125</name>
</gene>
<feature type="compositionally biased region" description="Polar residues" evidence="1">
    <location>
        <begin position="33"/>
        <end position="43"/>
    </location>
</feature>
<name>A0A6H5FTS2_9HEMI</name>
<protein>
    <submittedName>
        <fullName evidence="2">Uncharacterized protein</fullName>
    </submittedName>
</protein>
<evidence type="ECO:0000313" key="3">
    <source>
        <dbReference type="Proteomes" id="UP000479000"/>
    </source>
</evidence>
<dbReference type="AlphaFoldDB" id="A0A6H5FTS2"/>
<dbReference type="EMBL" id="CADCXU010000197">
    <property type="protein sequence ID" value="CAA9993138.1"/>
    <property type="molecule type" value="Genomic_DNA"/>
</dbReference>
<accession>A0A6H5FTS2</accession>